<dbReference type="InterPro" id="IPR025966">
    <property type="entry name" value="OppC_N"/>
</dbReference>
<keyword evidence="4 7" id="KW-0812">Transmembrane</keyword>
<keyword evidence="6 7" id="KW-0472">Membrane</keyword>
<evidence type="ECO:0000256" key="3">
    <source>
        <dbReference type="ARBA" id="ARBA00022475"/>
    </source>
</evidence>
<dbReference type="CDD" id="cd06261">
    <property type="entry name" value="TM_PBP2"/>
    <property type="match status" value="1"/>
</dbReference>
<feature type="transmembrane region" description="Helical" evidence="7">
    <location>
        <begin position="271"/>
        <end position="291"/>
    </location>
</feature>
<protein>
    <submittedName>
        <fullName evidence="10">Peptide/nickel transport system permease protein</fullName>
    </submittedName>
</protein>
<dbReference type="AlphaFoldDB" id="A0A1M7QQG3"/>
<sequence>MSHVGGDRPSTEGAGGLSGPGPVLPLDTEAVLTPAGASEPGASKPGDKPSAIQGRSPGQLAWARLRRDKVAIASAVVLVFFLLVAIFADLIVAAYGINRDQLFQNKLDSLGYPLGYLGGVSGEHWFGLEPQLGRDIFVQLVYGARTSLGIALAAALCSTVIGVVLGLVSGFLGGVVDSVISWVTDLLLAFPFIIFSLAAIPIINTLITGSVQKQPSVESRIYVVIGVLVTFGWMSTCRLVRGQVLSLREREFVDAARAAGAGTRHIIFRQLLPNLWAPILVTFSLAVPQYVTTEAALSFLQIGVTEPVPDWGRMIYRSISFVSADPAYAFFPGVALFLLVLAFNLFGDSLRDALDPRSAR</sequence>
<feature type="transmembrane region" description="Helical" evidence="7">
    <location>
        <begin position="70"/>
        <end position="97"/>
    </location>
</feature>
<keyword evidence="11" id="KW-1185">Reference proteome</keyword>
<reference evidence="10 11" key="1">
    <citation type="submission" date="2016-11" db="EMBL/GenBank/DDBJ databases">
        <authorList>
            <person name="Jaros S."/>
            <person name="Januszkiewicz K."/>
            <person name="Wedrychowicz H."/>
        </authorList>
    </citation>
    <scope>NUCLEOTIDE SEQUENCE [LARGE SCALE GENOMIC DNA]</scope>
    <source>
        <strain evidence="10 11">DSM 46144</strain>
    </source>
</reference>
<keyword evidence="2 7" id="KW-0813">Transport</keyword>
<evidence type="ECO:0000256" key="2">
    <source>
        <dbReference type="ARBA" id="ARBA00022448"/>
    </source>
</evidence>
<dbReference type="Pfam" id="PF12911">
    <property type="entry name" value="OppC_N"/>
    <property type="match status" value="1"/>
</dbReference>
<dbReference type="EMBL" id="FRCS01000005">
    <property type="protein sequence ID" value="SHN33756.1"/>
    <property type="molecule type" value="Genomic_DNA"/>
</dbReference>
<evidence type="ECO:0000256" key="5">
    <source>
        <dbReference type="ARBA" id="ARBA00022989"/>
    </source>
</evidence>
<feature type="transmembrane region" description="Helical" evidence="7">
    <location>
        <begin position="327"/>
        <end position="347"/>
    </location>
</feature>
<dbReference type="SUPFAM" id="SSF161098">
    <property type="entry name" value="MetI-like"/>
    <property type="match status" value="1"/>
</dbReference>
<dbReference type="PROSITE" id="PS50928">
    <property type="entry name" value="ABC_TM1"/>
    <property type="match status" value="1"/>
</dbReference>
<proteinExistence type="inferred from homology"/>
<feature type="transmembrane region" description="Helical" evidence="7">
    <location>
        <begin position="186"/>
        <end position="207"/>
    </location>
</feature>
<dbReference type="Gene3D" id="1.10.3720.10">
    <property type="entry name" value="MetI-like"/>
    <property type="match status" value="1"/>
</dbReference>
<feature type="transmembrane region" description="Helical" evidence="7">
    <location>
        <begin position="150"/>
        <end position="174"/>
    </location>
</feature>
<evidence type="ECO:0000256" key="6">
    <source>
        <dbReference type="ARBA" id="ARBA00023136"/>
    </source>
</evidence>
<evidence type="ECO:0000259" key="9">
    <source>
        <dbReference type="PROSITE" id="PS50928"/>
    </source>
</evidence>
<feature type="transmembrane region" description="Helical" evidence="7">
    <location>
        <begin position="219"/>
        <end position="240"/>
    </location>
</feature>
<feature type="domain" description="ABC transmembrane type-1" evidence="9">
    <location>
        <begin position="144"/>
        <end position="347"/>
    </location>
</feature>
<dbReference type="GO" id="GO:0055085">
    <property type="term" value="P:transmembrane transport"/>
    <property type="evidence" value="ECO:0007669"/>
    <property type="project" value="InterPro"/>
</dbReference>
<accession>A0A1M7QQG3</accession>
<dbReference type="Pfam" id="PF00528">
    <property type="entry name" value="BPD_transp_1"/>
    <property type="match status" value="1"/>
</dbReference>
<evidence type="ECO:0000256" key="8">
    <source>
        <dbReference type="SAM" id="MobiDB-lite"/>
    </source>
</evidence>
<dbReference type="STRING" id="134849.SAMN05443668_105181"/>
<dbReference type="Proteomes" id="UP000184440">
    <property type="component" value="Unassembled WGS sequence"/>
</dbReference>
<keyword evidence="5 7" id="KW-1133">Transmembrane helix</keyword>
<comment type="subcellular location">
    <subcellularLocation>
        <location evidence="1 7">Cell membrane</location>
        <topology evidence="1 7">Multi-pass membrane protein</topology>
    </subcellularLocation>
</comment>
<dbReference type="RefSeq" id="WP_073258788.1">
    <property type="nucleotide sequence ID" value="NZ_FRCS01000005.1"/>
</dbReference>
<evidence type="ECO:0000256" key="1">
    <source>
        <dbReference type="ARBA" id="ARBA00004651"/>
    </source>
</evidence>
<dbReference type="InterPro" id="IPR050366">
    <property type="entry name" value="BP-dependent_transpt_permease"/>
</dbReference>
<evidence type="ECO:0000313" key="10">
    <source>
        <dbReference type="EMBL" id="SHN33756.1"/>
    </source>
</evidence>
<dbReference type="PANTHER" id="PTHR43386">
    <property type="entry name" value="OLIGOPEPTIDE TRANSPORT SYSTEM PERMEASE PROTEIN APPC"/>
    <property type="match status" value="1"/>
</dbReference>
<keyword evidence="3" id="KW-1003">Cell membrane</keyword>
<organism evidence="10 11">
    <name type="scientific">Cryptosporangium aurantiacum</name>
    <dbReference type="NCBI Taxonomy" id="134849"/>
    <lineage>
        <taxon>Bacteria</taxon>
        <taxon>Bacillati</taxon>
        <taxon>Actinomycetota</taxon>
        <taxon>Actinomycetes</taxon>
        <taxon>Cryptosporangiales</taxon>
        <taxon>Cryptosporangiaceae</taxon>
        <taxon>Cryptosporangium</taxon>
    </lineage>
</organism>
<dbReference type="PANTHER" id="PTHR43386:SF1">
    <property type="entry name" value="D,D-DIPEPTIDE TRANSPORT SYSTEM PERMEASE PROTEIN DDPC-RELATED"/>
    <property type="match status" value="1"/>
</dbReference>
<feature type="compositionally biased region" description="Basic and acidic residues" evidence="8">
    <location>
        <begin position="1"/>
        <end position="10"/>
    </location>
</feature>
<evidence type="ECO:0000256" key="4">
    <source>
        <dbReference type="ARBA" id="ARBA00022692"/>
    </source>
</evidence>
<dbReference type="OrthoDB" id="6637947at2"/>
<evidence type="ECO:0000256" key="7">
    <source>
        <dbReference type="RuleBase" id="RU363032"/>
    </source>
</evidence>
<dbReference type="GO" id="GO:0005886">
    <property type="term" value="C:plasma membrane"/>
    <property type="evidence" value="ECO:0007669"/>
    <property type="project" value="UniProtKB-SubCell"/>
</dbReference>
<name>A0A1M7QQG3_9ACTN</name>
<dbReference type="InterPro" id="IPR035906">
    <property type="entry name" value="MetI-like_sf"/>
</dbReference>
<comment type="similarity">
    <text evidence="7">Belongs to the binding-protein-dependent transport system permease family.</text>
</comment>
<gene>
    <name evidence="10" type="ORF">SAMN05443668_105181</name>
</gene>
<feature type="region of interest" description="Disordered" evidence="8">
    <location>
        <begin position="1"/>
        <end position="54"/>
    </location>
</feature>
<evidence type="ECO:0000313" key="11">
    <source>
        <dbReference type="Proteomes" id="UP000184440"/>
    </source>
</evidence>
<dbReference type="InterPro" id="IPR000515">
    <property type="entry name" value="MetI-like"/>
</dbReference>